<proteinExistence type="predicted"/>
<organism evidence="3 4">
    <name type="scientific">Helicobacter saguini</name>
    <dbReference type="NCBI Taxonomy" id="1548018"/>
    <lineage>
        <taxon>Bacteria</taxon>
        <taxon>Pseudomonadati</taxon>
        <taxon>Campylobacterota</taxon>
        <taxon>Epsilonproteobacteria</taxon>
        <taxon>Campylobacterales</taxon>
        <taxon>Helicobacteraceae</taxon>
        <taxon>Helicobacter</taxon>
    </lineage>
</organism>
<sequence length="164" mass="18811">MVKKLCLGFMLCVCGLLAVEGLDFQPIEKARLRVFESLYSKDLDTIAKQQKFLKDNFKQAQENDIYTFPKVSIENAYNAYALANEDEMFKRELPSTNKAFKKESLDNKNTSLITYVWGKDSKSLVVTSLKLKGEEICTKETLDFSPKGNATILKVNYQQYCFDK</sequence>
<dbReference type="EMBL" id="JRMP02000010">
    <property type="protein sequence ID" value="TLD94096.1"/>
    <property type="molecule type" value="Genomic_DNA"/>
</dbReference>
<evidence type="ECO:0000313" key="2">
    <source>
        <dbReference type="EMBL" id="MWV68999.1"/>
    </source>
</evidence>
<evidence type="ECO:0000313" key="3">
    <source>
        <dbReference type="EMBL" id="TLD94096.1"/>
    </source>
</evidence>
<dbReference type="Proteomes" id="UP000477070">
    <property type="component" value="Unassembled WGS sequence"/>
</dbReference>
<comment type="caution">
    <text evidence="3">The sequence shown here is derived from an EMBL/GenBank/DDBJ whole genome shotgun (WGS) entry which is preliminary data.</text>
</comment>
<dbReference type="Proteomes" id="UP000029714">
    <property type="component" value="Unassembled WGS sequence"/>
</dbReference>
<reference evidence="3 4" key="2">
    <citation type="journal article" date="2016" name="Infect. Immun.">
        <title>Helicobacter saguini, a Novel Helicobacter Isolated from Cotton-Top Tamarins with Ulcerative Colitis, Has Proinflammatory Properties and Induces Typhlocolitis and Dysplasia in Gnotobiotic IL-10-/- Mice.</title>
        <authorList>
            <person name="Shen Z."/>
            <person name="Mannion A."/>
            <person name="Whary M.T."/>
            <person name="Muthupalani S."/>
            <person name="Sheh A."/>
            <person name="Feng Y."/>
            <person name="Gong G."/>
            <person name="Vandamme P."/>
            <person name="Holcombe H.R."/>
            <person name="Paster B.J."/>
            <person name="Fox J.G."/>
        </authorList>
    </citation>
    <scope>NUCLEOTIDE SEQUENCE [LARGE SCALE GENOMIC DNA]</scope>
    <source>
        <strain evidence="3 4">MIT 97-6194</strain>
    </source>
</reference>
<keyword evidence="1" id="KW-0732">Signal</keyword>
<reference evidence="3 4" key="1">
    <citation type="journal article" date="2014" name="Genome Announc.">
        <title>Draft genome sequences of eight enterohepatic helicobacter species isolated from both laboratory and wild rodents.</title>
        <authorList>
            <person name="Sheh A."/>
            <person name="Shen Z."/>
            <person name="Fox J.G."/>
        </authorList>
    </citation>
    <scope>NUCLEOTIDE SEQUENCE [LARGE SCALE GENOMIC DNA]</scope>
    <source>
        <strain evidence="3 4">MIT 97-6194</strain>
    </source>
</reference>
<evidence type="ECO:0000313" key="4">
    <source>
        <dbReference type="Proteomes" id="UP000029714"/>
    </source>
</evidence>
<dbReference type="EMBL" id="QBIU01000001">
    <property type="protein sequence ID" value="MWV68999.1"/>
    <property type="molecule type" value="Genomic_DNA"/>
</dbReference>
<gene>
    <name evidence="2" type="ORF">DCO61_02890</name>
    <name evidence="3" type="ORF">LS64_007230</name>
</gene>
<dbReference type="AlphaFoldDB" id="A0A347VS25"/>
<reference evidence="2 5" key="4">
    <citation type="submission" date="2019-12" db="EMBL/GenBank/DDBJ databases">
        <title>Multi-Generational Helicobacter saguini Isolates.</title>
        <authorList>
            <person name="Mannion A."/>
            <person name="Shen Z."/>
            <person name="Fox J.G."/>
        </authorList>
    </citation>
    <scope>NUCLEOTIDE SEQUENCE [LARGE SCALE GENOMIC DNA]</scope>
    <source>
        <strain evidence="2">16-048</strain>
        <strain evidence="5">16-048 (F4)</strain>
    </source>
</reference>
<evidence type="ECO:0000256" key="1">
    <source>
        <dbReference type="SAM" id="SignalP"/>
    </source>
</evidence>
<protein>
    <submittedName>
        <fullName evidence="3">Uncharacterized protein</fullName>
    </submittedName>
</protein>
<feature type="chain" id="PRO_5036329032" evidence="1">
    <location>
        <begin position="19"/>
        <end position="164"/>
    </location>
</feature>
<keyword evidence="4" id="KW-1185">Reference proteome</keyword>
<dbReference type="RefSeq" id="WP_034573008.1">
    <property type="nucleotide sequence ID" value="NZ_JRMP02000010.1"/>
</dbReference>
<evidence type="ECO:0000313" key="5">
    <source>
        <dbReference type="Proteomes" id="UP000477070"/>
    </source>
</evidence>
<accession>A0A347VS25</accession>
<name>A0A347VS25_9HELI</name>
<reference evidence="3" key="3">
    <citation type="submission" date="2018-04" db="EMBL/GenBank/DDBJ databases">
        <authorList>
            <person name="Sheh A."/>
            <person name="Shen Z."/>
            <person name="Mannion A.J."/>
            <person name="Fox J.G."/>
        </authorList>
    </citation>
    <scope>NUCLEOTIDE SEQUENCE</scope>
    <source>
        <strain evidence="3">MIT 97-6194</strain>
    </source>
</reference>
<feature type="signal peptide" evidence="1">
    <location>
        <begin position="1"/>
        <end position="18"/>
    </location>
</feature>